<keyword evidence="5" id="KW-1185">Reference proteome</keyword>
<dbReference type="RefSeq" id="XP_044337419.1">
    <property type="nucleotide sequence ID" value="XM_044481484.1"/>
</dbReference>
<dbReference type="GO" id="GO:0009740">
    <property type="term" value="P:gibberellic acid mediated signaling pathway"/>
    <property type="evidence" value="ECO:0000318"/>
    <property type="project" value="GO_Central"/>
</dbReference>
<keyword evidence="1" id="KW-0863">Zinc-finger</keyword>
<sequence>MHDSIFSEQVRLPSAPRALHNLSPRASLTLEHLNTYVLPSKLARSSMADIRCDQPKMTPASPSSLRIFGYDVPGGATDAAAAVLTPPPTPPADARRFGCQYCSREFANSQALGGHQNAHKKERQQLKRARLHVDARMSYFAPPPGHLIAVGHAGSSAYTRDAFHRWVYFAHQSAAGLPFHALPAGGGCHAQPRLLQEPKEDCGSAAISTSSGARACTPADDSTEEASAMGVGLDLDLRLAPATSS</sequence>
<dbReference type="EnsemblPlants" id="TraesCS3A02G373000.1">
    <property type="protein sequence ID" value="TraesCS3A02G373000.1.cds1"/>
    <property type="gene ID" value="TraesCS3A02G373000"/>
</dbReference>
<accession>A0A3B6EQQ5</accession>
<gene>
    <name evidence="4" type="primary">LOC123058809</name>
</gene>
<name>A0A3B6EQQ5_WHEAT</name>
<dbReference type="Gramene" id="TraesCLE_scaffold_044970_01G000500.1">
    <property type="protein sequence ID" value="TraesCLE_scaffold_044970_01G000500.1"/>
    <property type="gene ID" value="TraesCLE_scaffold_044970_01G000500"/>
</dbReference>
<dbReference type="GeneID" id="123058809"/>
<dbReference type="Proteomes" id="UP000019116">
    <property type="component" value="Chromosome 3A"/>
</dbReference>
<dbReference type="GO" id="GO:0005634">
    <property type="term" value="C:nucleus"/>
    <property type="evidence" value="ECO:0000318"/>
    <property type="project" value="GO_Central"/>
</dbReference>
<feature type="region of interest" description="Disordered" evidence="2">
    <location>
        <begin position="206"/>
        <end position="227"/>
    </location>
</feature>
<dbReference type="GO" id="GO:0003700">
    <property type="term" value="F:DNA-binding transcription factor activity"/>
    <property type="evidence" value="ECO:0000318"/>
    <property type="project" value="GO_Central"/>
</dbReference>
<evidence type="ECO:0000256" key="1">
    <source>
        <dbReference type="PROSITE-ProRule" id="PRU00042"/>
    </source>
</evidence>
<dbReference type="OrthoDB" id="772256at2759"/>
<dbReference type="GO" id="GO:0010090">
    <property type="term" value="P:trichome morphogenesis"/>
    <property type="evidence" value="ECO:0007669"/>
    <property type="project" value="InterPro"/>
</dbReference>
<keyword evidence="1" id="KW-0862">Zinc</keyword>
<dbReference type="Gramene" id="TraesROB_scaffold_057699_01G000500.1">
    <property type="protein sequence ID" value="TraesROB_scaffold_057699_01G000500.1"/>
    <property type="gene ID" value="TraesROB_scaffold_057699_01G000500"/>
</dbReference>
<dbReference type="OMA" id="QEPKEDC"/>
<dbReference type="InterPro" id="IPR036236">
    <property type="entry name" value="Znf_C2H2_sf"/>
</dbReference>
<dbReference type="PROSITE" id="PS00028">
    <property type="entry name" value="ZINC_FINGER_C2H2_1"/>
    <property type="match status" value="1"/>
</dbReference>
<keyword evidence="1" id="KW-0479">Metal-binding</keyword>
<dbReference type="InterPro" id="IPR013087">
    <property type="entry name" value="Znf_C2H2_type"/>
</dbReference>
<evidence type="ECO:0000313" key="4">
    <source>
        <dbReference type="EnsemblPlants" id="TraesCS3A02G373000.1.cds1"/>
    </source>
</evidence>
<dbReference type="Gramene" id="TraesCS3A02G373000.1">
    <property type="protein sequence ID" value="TraesCS3A02G373000.1.cds1"/>
    <property type="gene ID" value="TraesCS3A02G373000"/>
</dbReference>
<dbReference type="Gramene" id="TraesCS3A03G0882300.1">
    <property type="protein sequence ID" value="TraesCS3A03G0882300.1.CDS1"/>
    <property type="gene ID" value="TraesCS3A03G0882300"/>
</dbReference>
<dbReference type="AlphaFoldDB" id="A0A3B6EQQ5"/>
<dbReference type="PANTHER" id="PTHR46353">
    <property type="entry name" value="ZINC FINGER PROTEIN 5"/>
    <property type="match status" value="1"/>
</dbReference>
<evidence type="ECO:0000313" key="5">
    <source>
        <dbReference type="Proteomes" id="UP000019116"/>
    </source>
</evidence>
<dbReference type="SUPFAM" id="SSF57667">
    <property type="entry name" value="beta-beta-alpha zinc fingers"/>
    <property type="match status" value="1"/>
</dbReference>
<evidence type="ECO:0000256" key="2">
    <source>
        <dbReference type="SAM" id="MobiDB-lite"/>
    </source>
</evidence>
<dbReference type="GO" id="GO:0010026">
    <property type="term" value="P:trichome differentiation"/>
    <property type="evidence" value="ECO:0000318"/>
    <property type="project" value="GO_Central"/>
</dbReference>
<dbReference type="FunFam" id="3.30.160.60:FF:002829">
    <property type="entry name" value="Zinc finger protein 6"/>
    <property type="match status" value="1"/>
</dbReference>
<dbReference type="Pfam" id="PF13912">
    <property type="entry name" value="zf-C2H2_6"/>
    <property type="match status" value="1"/>
</dbReference>
<dbReference type="PROSITE" id="PS50157">
    <property type="entry name" value="ZINC_FINGER_C2H2_2"/>
    <property type="match status" value="1"/>
</dbReference>
<feature type="domain" description="C2H2-type" evidence="3">
    <location>
        <begin position="97"/>
        <end position="124"/>
    </location>
</feature>
<dbReference type="PANTHER" id="PTHR46353:SF7">
    <property type="entry name" value="OS01G0512700 PROTEIN"/>
    <property type="match status" value="1"/>
</dbReference>
<reference evidence="4" key="1">
    <citation type="submission" date="2018-08" db="EMBL/GenBank/DDBJ databases">
        <authorList>
            <person name="Rossello M."/>
        </authorList>
    </citation>
    <scope>NUCLEOTIDE SEQUENCE [LARGE SCALE GENOMIC DNA]</scope>
    <source>
        <strain evidence="4">cv. Chinese Spring</strain>
    </source>
</reference>
<dbReference type="GO" id="GO:0009736">
    <property type="term" value="P:cytokinin-activated signaling pathway"/>
    <property type="evidence" value="ECO:0000318"/>
    <property type="project" value="GO_Central"/>
</dbReference>
<proteinExistence type="predicted"/>
<dbReference type="GO" id="GO:0008270">
    <property type="term" value="F:zinc ion binding"/>
    <property type="evidence" value="ECO:0007669"/>
    <property type="project" value="UniProtKB-KW"/>
</dbReference>
<dbReference type="InterPro" id="IPR044299">
    <property type="entry name" value="GIS3/ZFP5/ZFP6"/>
</dbReference>
<evidence type="ECO:0000259" key="3">
    <source>
        <dbReference type="PROSITE" id="PS50157"/>
    </source>
</evidence>
<organism evidence="4">
    <name type="scientific">Triticum aestivum</name>
    <name type="common">Wheat</name>
    <dbReference type="NCBI Taxonomy" id="4565"/>
    <lineage>
        <taxon>Eukaryota</taxon>
        <taxon>Viridiplantae</taxon>
        <taxon>Streptophyta</taxon>
        <taxon>Embryophyta</taxon>
        <taxon>Tracheophyta</taxon>
        <taxon>Spermatophyta</taxon>
        <taxon>Magnoliopsida</taxon>
        <taxon>Liliopsida</taxon>
        <taxon>Poales</taxon>
        <taxon>Poaceae</taxon>
        <taxon>BOP clade</taxon>
        <taxon>Pooideae</taxon>
        <taxon>Triticodae</taxon>
        <taxon>Triticeae</taxon>
        <taxon>Triticinae</taxon>
        <taxon>Triticum</taxon>
    </lineage>
</organism>
<protein>
    <recommendedName>
        <fullName evidence="3">C2H2-type domain-containing protein</fullName>
    </recommendedName>
</protein>
<dbReference type="GO" id="GO:0000976">
    <property type="term" value="F:transcription cis-regulatory region binding"/>
    <property type="evidence" value="ECO:0000318"/>
    <property type="project" value="GO_Central"/>
</dbReference>
<reference evidence="4" key="2">
    <citation type="submission" date="2018-10" db="UniProtKB">
        <authorList>
            <consortium name="EnsemblPlants"/>
        </authorList>
    </citation>
    <scope>IDENTIFICATION</scope>
</reference>
<dbReference type="Gene3D" id="3.30.160.60">
    <property type="entry name" value="Classic Zinc Finger"/>
    <property type="match status" value="1"/>
</dbReference>